<evidence type="ECO:0000313" key="12">
    <source>
        <dbReference type="EMBL" id="MBJ7544802.1"/>
    </source>
</evidence>
<keyword evidence="2 8" id="KW-0699">rRNA-binding</keyword>
<dbReference type="SUPFAM" id="SSF54814">
    <property type="entry name" value="Prokaryotic type KH domain (KH-domain type II)"/>
    <property type="match status" value="1"/>
</dbReference>
<gene>
    <name evidence="8 12" type="primary">rpsC</name>
    <name evidence="12" type="ORF">JDN41_14705</name>
</gene>
<evidence type="ECO:0000256" key="8">
    <source>
        <dbReference type="HAMAP-Rule" id="MF_01309"/>
    </source>
</evidence>
<comment type="caution">
    <text evidence="12">The sequence shown here is derived from an EMBL/GenBank/DDBJ whole genome shotgun (WGS) entry which is preliminary data.</text>
</comment>
<dbReference type="EMBL" id="JAEMUK010000081">
    <property type="protein sequence ID" value="MBJ7544802.1"/>
    <property type="molecule type" value="Genomic_DNA"/>
</dbReference>
<evidence type="ECO:0000256" key="1">
    <source>
        <dbReference type="ARBA" id="ARBA00010761"/>
    </source>
</evidence>
<keyword evidence="13" id="KW-1185">Reference proteome</keyword>
<dbReference type="PROSITE" id="PS50823">
    <property type="entry name" value="KH_TYPE_2"/>
    <property type="match status" value="1"/>
</dbReference>
<evidence type="ECO:0000256" key="4">
    <source>
        <dbReference type="ARBA" id="ARBA00022980"/>
    </source>
</evidence>
<dbReference type="GO" id="GO:0006412">
    <property type="term" value="P:translation"/>
    <property type="evidence" value="ECO:0007669"/>
    <property type="project" value="UniProtKB-UniRule"/>
</dbReference>
<sequence length="254" mass="28678">MGQKVNPIGLRLGINRTWDSRWYADKGEYGKLLHEDFRIREFIMKQRRQAGISKVVIERPHRKCRVTVHTARPGILIGKKGADIEKLRGQLAKFTTSEVYLNIVEVRKPELDATLAAEGIAQQLERRVAFRRAMKRATQSALRLGAQGVRIYVAGRLGGAEIARMEWYLDGRVPLHTLRADIDYGTAVAETAYGVIGVKVWIFKGEILEHDPMAQERRSLESQESGGPGGGRPEGRGPRRDRGDRDRGGRDRDR</sequence>
<dbReference type="CDD" id="cd02412">
    <property type="entry name" value="KH-II_30S_S3"/>
    <property type="match status" value="1"/>
</dbReference>
<dbReference type="PROSITE" id="PS00548">
    <property type="entry name" value="RIBOSOMAL_S3"/>
    <property type="match status" value="1"/>
</dbReference>
<protein>
    <recommendedName>
        <fullName evidence="7 8">Small ribosomal subunit protein uS3</fullName>
    </recommendedName>
</protein>
<dbReference type="Gene3D" id="3.30.1140.32">
    <property type="entry name" value="Ribosomal protein S3, C-terminal domain"/>
    <property type="match status" value="1"/>
</dbReference>
<dbReference type="GO" id="GO:0003735">
    <property type="term" value="F:structural constituent of ribosome"/>
    <property type="evidence" value="ECO:0007669"/>
    <property type="project" value="InterPro"/>
</dbReference>
<dbReference type="InterPro" id="IPR036419">
    <property type="entry name" value="Ribosomal_S3_C_sf"/>
</dbReference>
<dbReference type="InterPro" id="IPR018280">
    <property type="entry name" value="Ribosomal_uS3_CS"/>
</dbReference>
<comment type="subunit">
    <text evidence="8">Part of the 30S ribosomal subunit. Forms a tight complex with proteins S10 and S14.</text>
</comment>
<dbReference type="InterPro" id="IPR004044">
    <property type="entry name" value="KH_dom_type_2"/>
</dbReference>
<accession>A0A8I1GD08</accession>
<evidence type="ECO:0000256" key="2">
    <source>
        <dbReference type="ARBA" id="ARBA00022730"/>
    </source>
</evidence>
<feature type="compositionally biased region" description="Basic and acidic residues" evidence="10">
    <location>
        <begin position="233"/>
        <end position="254"/>
    </location>
</feature>
<dbReference type="Gene3D" id="3.30.300.20">
    <property type="match status" value="1"/>
</dbReference>
<dbReference type="InterPro" id="IPR015946">
    <property type="entry name" value="KH_dom-like_a/b"/>
</dbReference>
<proteinExistence type="inferred from homology"/>
<dbReference type="InterPro" id="IPR009019">
    <property type="entry name" value="KH_sf_prok-type"/>
</dbReference>
<dbReference type="SUPFAM" id="SSF54821">
    <property type="entry name" value="Ribosomal protein S3 C-terminal domain"/>
    <property type="match status" value="1"/>
</dbReference>
<evidence type="ECO:0000313" key="13">
    <source>
        <dbReference type="Proteomes" id="UP000623250"/>
    </source>
</evidence>
<keyword evidence="3 8" id="KW-0694">RNA-binding</keyword>
<dbReference type="AlphaFoldDB" id="A0A8I1GD08"/>
<reference evidence="12 13" key="1">
    <citation type="submission" date="2020-12" db="EMBL/GenBank/DDBJ databases">
        <title>Revised draft genomes of Rhodomicrobium vannielii ATCC 17100 and Rhodomicrobium udaipurense JA643.</title>
        <authorList>
            <person name="Conners E.M."/>
            <person name="Davenport E.J."/>
            <person name="Bose A."/>
        </authorList>
    </citation>
    <scope>NUCLEOTIDE SEQUENCE [LARGE SCALE GENOMIC DNA]</scope>
    <source>
        <strain evidence="12 13">JA643</strain>
    </source>
</reference>
<evidence type="ECO:0000256" key="9">
    <source>
        <dbReference type="RuleBase" id="RU003624"/>
    </source>
</evidence>
<dbReference type="RefSeq" id="WP_037232759.1">
    <property type="nucleotide sequence ID" value="NZ_JAEMUK010000081.1"/>
</dbReference>
<evidence type="ECO:0000259" key="11">
    <source>
        <dbReference type="PROSITE" id="PS50823"/>
    </source>
</evidence>
<dbReference type="PANTHER" id="PTHR11760">
    <property type="entry name" value="30S/40S RIBOSOMAL PROTEIN S3"/>
    <property type="match status" value="1"/>
</dbReference>
<dbReference type="NCBIfam" id="TIGR01009">
    <property type="entry name" value="rpsC_bact"/>
    <property type="match status" value="1"/>
</dbReference>
<dbReference type="Pfam" id="PF00189">
    <property type="entry name" value="Ribosomal_S3_C"/>
    <property type="match status" value="1"/>
</dbReference>
<keyword evidence="5 8" id="KW-0687">Ribonucleoprotein</keyword>
<evidence type="ECO:0000256" key="7">
    <source>
        <dbReference type="ARBA" id="ARBA00035257"/>
    </source>
</evidence>
<dbReference type="InterPro" id="IPR004087">
    <property type="entry name" value="KH_dom"/>
</dbReference>
<name>A0A8I1GD08_9HYPH</name>
<feature type="domain" description="KH type-2" evidence="11">
    <location>
        <begin position="39"/>
        <end position="107"/>
    </location>
</feature>
<comment type="function">
    <text evidence="6 8">Binds the lower part of the 30S subunit head. Binds mRNA in the 70S ribosome, positioning it for translation.</text>
</comment>
<dbReference type="GO" id="GO:0022627">
    <property type="term" value="C:cytosolic small ribosomal subunit"/>
    <property type="evidence" value="ECO:0007669"/>
    <property type="project" value="TreeGrafter"/>
</dbReference>
<dbReference type="InterPro" id="IPR001351">
    <property type="entry name" value="Ribosomal_uS3_C"/>
</dbReference>
<evidence type="ECO:0000256" key="3">
    <source>
        <dbReference type="ARBA" id="ARBA00022884"/>
    </source>
</evidence>
<evidence type="ECO:0000256" key="10">
    <source>
        <dbReference type="SAM" id="MobiDB-lite"/>
    </source>
</evidence>
<dbReference type="GO" id="GO:0019843">
    <property type="term" value="F:rRNA binding"/>
    <property type="evidence" value="ECO:0007669"/>
    <property type="project" value="UniProtKB-UniRule"/>
</dbReference>
<dbReference type="FunFam" id="3.30.300.20:FF:000001">
    <property type="entry name" value="30S ribosomal protein S3"/>
    <property type="match status" value="1"/>
</dbReference>
<comment type="similarity">
    <text evidence="1 8 9">Belongs to the universal ribosomal protein uS3 family.</text>
</comment>
<keyword evidence="4 8" id="KW-0689">Ribosomal protein</keyword>
<evidence type="ECO:0000256" key="6">
    <source>
        <dbReference type="ARBA" id="ARBA00024998"/>
    </source>
</evidence>
<organism evidence="12 13">
    <name type="scientific">Rhodomicrobium udaipurense</name>
    <dbReference type="NCBI Taxonomy" id="1202716"/>
    <lineage>
        <taxon>Bacteria</taxon>
        <taxon>Pseudomonadati</taxon>
        <taxon>Pseudomonadota</taxon>
        <taxon>Alphaproteobacteria</taxon>
        <taxon>Hyphomicrobiales</taxon>
        <taxon>Hyphomicrobiaceae</taxon>
        <taxon>Rhodomicrobium</taxon>
    </lineage>
</organism>
<feature type="region of interest" description="Disordered" evidence="10">
    <location>
        <begin position="213"/>
        <end position="254"/>
    </location>
</feature>
<dbReference type="InterPro" id="IPR005704">
    <property type="entry name" value="Ribosomal_uS3_bac-typ"/>
</dbReference>
<dbReference type="SMART" id="SM00322">
    <property type="entry name" value="KH"/>
    <property type="match status" value="1"/>
</dbReference>
<dbReference type="PANTHER" id="PTHR11760:SF19">
    <property type="entry name" value="SMALL RIBOSOMAL SUBUNIT PROTEIN US3C"/>
    <property type="match status" value="1"/>
</dbReference>
<dbReference type="Proteomes" id="UP000623250">
    <property type="component" value="Unassembled WGS sequence"/>
</dbReference>
<evidence type="ECO:0000256" key="5">
    <source>
        <dbReference type="ARBA" id="ARBA00023274"/>
    </source>
</evidence>
<dbReference type="GO" id="GO:0003729">
    <property type="term" value="F:mRNA binding"/>
    <property type="evidence" value="ECO:0007669"/>
    <property type="project" value="UniProtKB-UniRule"/>
</dbReference>
<dbReference type="HAMAP" id="MF_01309_B">
    <property type="entry name" value="Ribosomal_uS3_B"/>
    <property type="match status" value="1"/>
</dbReference>
<dbReference type="InterPro" id="IPR057258">
    <property type="entry name" value="Ribosomal_uS3"/>
</dbReference>
<dbReference type="Pfam" id="PF07650">
    <property type="entry name" value="KH_2"/>
    <property type="match status" value="1"/>
</dbReference>